<proteinExistence type="predicted"/>
<evidence type="ECO:0000313" key="3">
    <source>
        <dbReference type="Proteomes" id="UP000754644"/>
    </source>
</evidence>
<sequence>MPSLPTGFAFAGPFSSASHLQFFHDDTWIDDQGQRQVSQTIFDEVFRLVAGAQQFLLIDMFLYNDFQSQTPEHTRPLAAELTQRLIAQQQRFPKMTIIVITDPINTVYDGLSSPYFEALRDQGIRVVISNLDLLPGSNPAYSLFWRLLIKPFGNRHAQTLPNPFGAGRVSARSWLRMINFKANHRKVLIADQGNSYVGLVTSGNPHDGSSAHRNVALRFDGPAVEDLWRSEAAILALQGVTPPVFNMPLSDATHPTSSHTIDIRILTEREIKQALLDQLDSSQLGDAIDMIMFYLADRQIISALEAAARRGAKLRLILDPNKDAFGFHKNGIPNRPVAAELAETGIPIRWCDTHGEQCHVKMVLIHHKNSTSDVLLGSANLTRLNLDNLNLETDVQIHGRQDSLPVQEAAKMFETYWHNTPDRQFTVAFEHYQEPSRFKYWLYRFQEATGMSAF</sequence>
<dbReference type="AlphaFoldDB" id="A0A973A7B7"/>
<accession>A0A973A7B7</accession>
<protein>
    <submittedName>
        <fullName evidence="2">Phospholipase</fullName>
    </submittedName>
</protein>
<evidence type="ECO:0000259" key="1">
    <source>
        <dbReference type="Pfam" id="PF13091"/>
    </source>
</evidence>
<dbReference type="Pfam" id="PF13091">
    <property type="entry name" value="PLDc_2"/>
    <property type="match status" value="1"/>
</dbReference>
<dbReference type="SUPFAM" id="SSF56024">
    <property type="entry name" value="Phospholipase D/nuclease"/>
    <property type="match status" value="2"/>
</dbReference>
<gene>
    <name evidence="2" type="ORF">HQ497_01225</name>
</gene>
<feature type="domain" description="Phospholipase D-like" evidence="1">
    <location>
        <begin position="275"/>
        <end position="417"/>
    </location>
</feature>
<dbReference type="CDD" id="cd09130">
    <property type="entry name" value="PLDc_unchar2_2"/>
    <property type="match status" value="1"/>
</dbReference>
<dbReference type="PANTHER" id="PTHR21248:SF22">
    <property type="entry name" value="PHOSPHOLIPASE D"/>
    <property type="match status" value="1"/>
</dbReference>
<dbReference type="Proteomes" id="UP000754644">
    <property type="component" value="Unassembled WGS sequence"/>
</dbReference>
<name>A0A973A7B7_9GAMM</name>
<dbReference type="Gene3D" id="3.30.870.10">
    <property type="entry name" value="Endonuclease Chain A"/>
    <property type="match status" value="2"/>
</dbReference>
<dbReference type="PANTHER" id="PTHR21248">
    <property type="entry name" value="CARDIOLIPIN SYNTHASE"/>
    <property type="match status" value="1"/>
</dbReference>
<evidence type="ECO:0000313" key="2">
    <source>
        <dbReference type="EMBL" id="NQV63960.1"/>
    </source>
</evidence>
<dbReference type="InterPro" id="IPR025202">
    <property type="entry name" value="PLD-like_dom"/>
</dbReference>
<organism evidence="2 3">
    <name type="scientific">SAR86 cluster bacterium</name>
    <dbReference type="NCBI Taxonomy" id="2030880"/>
    <lineage>
        <taxon>Bacteria</taxon>
        <taxon>Pseudomonadati</taxon>
        <taxon>Pseudomonadota</taxon>
        <taxon>Gammaproteobacteria</taxon>
        <taxon>SAR86 cluster</taxon>
    </lineage>
</organism>
<comment type="caution">
    <text evidence="2">The sequence shown here is derived from an EMBL/GenBank/DDBJ whole genome shotgun (WGS) entry which is preliminary data.</text>
</comment>
<dbReference type="EMBL" id="JABMOJ010000048">
    <property type="protein sequence ID" value="NQV63960.1"/>
    <property type="molecule type" value="Genomic_DNA"/>
</dbReference>
<dbReference type="GO" id="GO:0006793">
    <property type="term" value="P:phosphorus metabolic process"/>
    <property type="evidence" value="ECO:0007669"/>
    <property type="project" value="UniProtKB-ARBA"/>
</dbReference>
<reference evidence="2" key="1">
    <citation type="submission" date="2020-05" db="EMBL/GenBank/DDBJ databases">
        <title>Sulfur intermediates as new biogeochemical hubs in an aquatic model microbial ecosystem.</title>
        <authorList>
            <person name="Vigneron A."/>
        </authorList>
    </citation>
    <scope>NUCLEOTIDE SEQUENCE</scope>
    <source>
        <strain evidence="2">Bin.250</strain>
    </source>
</reference>